<gene>
    <name evidence="1" type="ORF">SDC9_141453</name>
</gene>
<proteinExistence type="predicted"/>
<dbReference type="EMBL" id="VSSQ01040966">
    <property type="protein sequence ID" value="MPM94307.1"/>
    <property type="molecule type" value="Genomic_DNA"/>
</dbReference>
<reference evidence="1" key="1">
    <citation type="submission" date="2019-08" db="EMBL/GenBank/DDBJ databases">
        <authorList>
            <person name="Kucharzyk K."/>
            <person name="Murdoch R.W."/>
            <person name="Higgins S."/>
            <person name="Loffler F."/>
        </authorList>
    </citation>
    <scope>NUCLEOTIDE SEQUENCE</scope>
</reference>
<sequence length="98" mass="10977">MVANHTLAHCAANVKRHSGGNADRVLVLQNNAADLRAVAVRKDNLISFFDDVRNIDGSFFNNLELRFGGCWAVAFLQRVSAQSDDQFFHEILRNSKKC</sequence>
<comment type="caution">
    <text evidence="1">The sequence shown here is derived from an EMBL/GenBank/DDBJ whole genome shotgun (WGS) entry which is preliminary data.</text>
</comment>
<organism evidence="1">
    <name type="scientific">bioreactor metagenome</name>
    <dbReference type="NCBI Taxonomy" id="1076179"/>
    <lineage>
        <taxon>unclassified sequences</taxon>
        <taxon>metagenomes</taxon>
        <taxon>ecological metagenomes</taxon>
    </lineage>
</organism>
<accession>A0A645DY49</accession>
<dbReference type="AlphaFoldDB" id="A0A645DY49"/>
<protein>
    <submittedName>
        <fullName evidence="1">Uncharacterized protein</fullName>
    </submittedName>
</protein>
<evidence type="ECO:0000313" key="1">
    <source>
        <dbReference type="EMBL" id="MPM94307.1"/>
    </source>
</evidence>
<name>A0A645DY49_9ZZZZ</name>